<evidence type="ECO:0000256" key="1">
    <source>
        <dbReference type="SAM" id="MobiDB-lite"/>
    </source>
</evidence>
<organism evidence="2 3">
    <name type="scientific">Linum trigynum</name>
    <dbReference type="NCBI Taxonomy" id="586398"/>
    <lineage>
        <taxon>Eukaryota</taxon>
        <taxon>Viridiplantae</taxon>
        <taxon>Streptophyta</taxon>
        <taxon>Embryophyta</taxon>
        <taxon>Tracheophyta</taxon>
        <taxon>Spermatophyta</taxon>
        <taxon>Magnoliopsida</taxon>
        <taxon>eudicotyledons</taxon>
        <taxon>Gunneridae</taxon>
        <taxon>Pentapetalae</taxon>
        <taxon>rosids</taxon>
        <taxon>fabids</taxon>
        <taxon>Malpighiales</taxon>
        <taxon>Linaceae</taxon>
        <taxon>Linum</taxon>
    </lineage>
</organism>
<feature type="compositionally biased region" description="Polar residues" evidence="1">
    <location>
        <begin position="116"/>
        <end position="127"/>
    </location>
</feature>
<accession>A0AAV2CU71</accession>
<evidence type="ECO:0000313" key="3">
    <source>
        <dbReference type="Proteomes" id="UP001497516"/>
    </source>
</evidence>
<name>A0AAV2CU71_9ROSI</name>
<protein>
    <submittedName>
        <fullName evidence="2">Uncharacterized protein</fullName>
    </submittedName>
</protein>
<dbReference type="EMBL" id="OZ034814">
    <property type="protein sequence ID" value="CAL1359992.1"/>
    <property type="molecule type" value="Genomic_DNA"/>
</dbReference>
<dbReference type="Proteomes" id="UP001497516">
    <property type="component" value="Chromosome 10"/>
</dbReference>
<reference evidence="2 3" key="1">
    <citation type="submission" date="2024-04" db="EMBL/GenBank/DDBJ databases">
        <authorList>
            <person name="Fracassetti M."/>
        </authorList>
    </citation>
    <scope>NUCLEOTIDE SEQUENCE [LARGE SCALE GENOMIC DNA]</scope>
</reference>
<gene>
    <name evidence="2" type="ORF">LTRI10_LOCUS7453</name>
</gene>
<feature type="region of interest" description="Disordered" evidence="1">
    <location>
        <begin position="113"/>
        <end position="153"/>
    </location>
</feature>
<proteinExistence type="predicted"/>
<feature type="compositionally biased region" description="Basic residues" evidence="1">
    <location>
        <begin position="133"/>
        <end position="142"/>
    </location>
</feature>
<sequence length="153" mass="16592">MEDLLSGRIKKPVLREQLGGAVSRQVGGNLQDDASMGESCLLHLKDLLAWNNGRMNLSTQLPVKASRRRFGESNLLGKLGRQDMIILSTTGGASLSRQEAMLSWEIKIKAAPPTPSSMRGASLSKQEAISHPIKARRNHSHKQAGPLFKQAGA</sequence>
<dbReference type="AlphaFoldDB" id="A0AAV2CU71"/>
<keyword evidence="3" id="KW-1185">Reference proteome</keyword>
<evidence type="ECO:0000313" key="2">
    <source>
        <dbReference type="EMBL" id="CAL1359992.1"/>
    </source>
</evidence>